<proteinExistence type="predicted"/>
<protein>
    <recommendedName>
        <fullName evidence="5">Tetratricopeptide repeat protein</fullName>
    </recommendedName>
</protein>
<dbReference type="PROSITE" id="PS50293">
    <property type="entry name" value="TPR_REGION"/>
    <property type="match status" value="1"/>
</dbReference>
<accession>A0A916YXD3</accession>
<keyword evidence="1" id="KW-0802">TPR repeat</keyword>
<name>A0A916YXD3_9BACT</name>
<gene>
    <name evidence="3" type="ORF">GCM10011514_32290</name>
</gene>
<evidence type="ECO:0000256" key="1">
    <source>
        <dbReference type="PROSITE-ProRule" id="PRU00339"/>
    </source>
</evidence>
<organism evidence="3 4">
    <name type="scientific">Emticicia aquatilis</name>
    <dbReference type="NCBI Taxonomy" id="1537369"/>
    <lineage>
        <taxon>Bacteria</taxon>
        <taxon>Pseudomonadati</taxon>
        <taxon>Bacteroidota</taxon>
        <taxon>Cytophagia</taxon>
        <taxon>Cytophagales</taxon>
        <taxon>Leadbetterellaceae</taxon>
        <taxon>Emticicia</taxon>
    </lineage>
</organism>
<feature type="transmembrane region" description="Helical" evidence="2">
    <location>
        <begin position="35"/>
        <end position="56"/>
    </location>
</feature>
<comment type="caution">
    <text evidence="3">The sequence shown here is derived from an EMBL/GenBank/DDBJ whole genome shotgun (WGS) entry which is preliminary data.</text>
</comment>
<dbReference type="RefSeq" id="WP_188767335.1">
    <property type="nucleotide sequence ID" value="NZ_BMKK01000006.1"/>
</dbReference>
<dbReference type="AlphaFoldDB" id="A0A916YXD3"/>
<dbReference type="Pfam" id="PF13174">
    <property type="entry name" value="TPR_6"/>
    <property type="match status" value="1"/>
</dbReference>
<evidence type="ECO:0000313" key="3">
    <source>
        <dbReference type="EMBL" id="GGD65777.1"/>
    </source>
</evidence>
<dbReference type="Proteomes" id="UP000609064">
    <property type="component" value="Unassembled WGS sequence"/>
</dbReference>
<dbReference type="SMART" id="SM00028">
    <property type="entry name" value="TPR"/>
    <property type="match status" value="2"/>
</dbReference>
<keyword evidence="2" id="KW-0812">Transmembrane</keyword>
<dbReference type="Pfam" id="PF13432">
    <property type="entry name" value="TPR_16"/>
    <property type="match status" value="1"/>
</dbReference>
<keyword evidence="4" id="KW-1185">Reference proteome</keyword>
<reference evidence="3" key="1">
    <citation type="journal article" date="2014" name="Int. J. Syst. Evol. Microbiol.">
        <title>Complete genome sequence of Corynebacterium casei LMG S-19264T (=DSM 44701T), isolated from a smear-ripened cheese.</title>
        <authorList>
            <consortium name="US DOE Joint Genome Institute (JGI-PGF)"/>
            <person name="Walter F."/>
            <person name="Albersmeier A."/>
            <person name="Kalinowski J."/>
            <person name="Ruckert C."/>
        </authorList>
    </citation>
    <scope>NUCLEOTIDE SEQUENCE</scope>
    <source>
        <strain evidence="3">CGMCC 1.15958</strain>
    </source>
</reference>
<reference evidence="3" key="2">
    <citation type="submission" date="2020-09" db="EMBL/GenBank/DDBJ databases">
        <authorList>
            <person name="Sun Q."/>
            <person name="Zhou Y."/>
        </authorList>
    </citation>
    <scope>NUCLEOTIDE SEQUENCE</scope>
    <source>
        <strain evidence="3">CGMCC 1.15958</strain>
    </source>
</reference>
<keyword evidence="2" id="KW-1133">Transmembrane helix</keyword>
<sequence length="231" mass="25170">MAKKEKSGLEIIESPEALQQEFNKAEGFLKNNQKLLTIIGGGILAVVLGVVGYNYYTKSQDEEAQAAMFNAVYAFEADSLKQALNGTGGNEGLLAIADNYGASKAGNLANFYSGVALVKQGKYDEGIEHLKSFSSNDLLVQARAYALIGDAYMEKKSVEDAITYYKKAADYQPNKTFTPVYLMKLATAYEAAKNNKEAVSVYSQIIEKYPESTEIGNAKKYKSKLEGTVGE</sequence>
<dbReference type="Gene3D" id="1.25.40.10">
    <property type="entry name" value="Tetratricopeptide repeat domain"/>
    <property type="match status" value="1"/>
</dbReference>
<feature type="repeat" description="TPR" evidence="1">
    <location>
        <begin position="142"/>
        <end position="175"/>
    </location>
</feature>
<dbReference type="InterPro" id="IPR019734">
    <property type="entry name" value="TPR_rpt"/>
</dbReference>
<dbReference type="InterPro" id="IPR011990">
    <property type="entry name" value="TPR-like_helical_dom_sf"/>
</dbReference>
<keyword evidence="2" id="KW-0472">Membrane</keyword>
<evidence type="ECO:0008006" key="5">
    <source>
        <dbReference type="Google" id="ProtNLM"/>
    </source>
</evidence>
<dbReference type="PROSITE" id="PS50005">
    <property type="entry name" value="TPR"/>
    <property type="match status" value="1"/>
</dbReference>
<dbReference type="EMBL" id="BMKK01000006">
    <property type="protein sequence ID" value="GGD65777.1"/>
    <property type="molecule type" value="Genomic_DNA"/>
</dbReference>
<evidence type="ECO:0000313" key="4">
    <source>
        <dbReference type="Proteomes" id="UP000609064"/>
    </source>
</evidence>
<evidence type="ECO:0000256" key="2">
    <source>
        <dbReference type="SAM" id="Phobius"/>
    </source>
</evidence>
<dbReference type="SUPFAM" id="SSF48452">
    <property type="entry name" value="TPR-like"/>
    <property type="match status" value="1"/>
</dbReference>